<keyword evidence="4 5" id="KW-0472">Membrane</keyword>
<comment type="caution">
    <text evidence="7">The sequence shown here is derived from an EMBL/GenBank/DDBJ whole genome shotgun (WGS) entry which is preliminary data.</text>
</comment>
<organism evidence="7 8">
    <name type="scientific">Acinetobacter qingfengensis</name>
    <dbReference type="NCBI Taxonomy" id="1262585"/>
    <lineage>
        <taxon>Bacteria</taxon>
        <taxon>Pseudomonadati</taxon>
        <taxon>Pseudomonadota</taxon>
        <taxon>Gammaproteobacteria</taxon>
        <taxon>Moraxellales</taxon>
        <taxon>Moraxellaceae</taxon>
        <taxon>Acinetobacter</taxon>
    </lineage>
</organism>
<evidence type="ECO:0000256" key="4">
    <source>
        <dbReference type="ARBA" id="ARBA00023136"/>
    </source>
</evidence>
<evidence type="ECO:0000313" key="8">
    <source>
        <dbReference type="Proteomes" id="UP000185895"/>
    </source>
</evidence>
<dbReference type="OrthoDB" id="5555605at2"/>
<sequence length="1508" mass="165295">MTEQVPENNLPEQPQLRAKRIIKWVVFSLLGLLFLLLVALGFLASSDKGSRWLLELIMNRQQIVQYQYEKGNLINGLNLKNIVVKVKNTELKIDQAEVRPGWRAIMSRELHFMTISANQVEVIDRTPPSNKPFQFSELKLPFTLRLNDAKVNKLTIQNTTTKVNFYHIELHDSVWSGTKIDIEKAALAMDYLNVQNVRGYIEFNKKYPLDVKADLTIPSLQGLNLQQISVVARGDLDTVRAGIASATPDIITGYVVAHPVRKNVPMSGQLNWEKFRWPFAVEQQFNSERGKLAFSGDLARLNLNLDSDLAGKNVPKGNYQAAMFTDLKKLQIDQFIGEVMNGEINLAGVVDWQKGVNWNIQGNMQGISPKNQNIPEVVRDFLPPNINGAIASKGTLDKKSEIAASIDFDKYEKWQINLVQNSNDKKQQPWLINVAWNNFDREIPYVGWLKSQKGQVDLTLSDRGDDIVLATDIEAHEKSSLPAGHYAGVLNYAKNILNIKSFAYSQGQSKLLANAVINLPTEKTQLKWQANLNTQQFNPQTVLSALPVNLLNGSLKANGYANTNQQIIRLENINLQGRLAQESNQQTIQLKGRSTIALVMGAGQQSGLHSYAVLYNGQLAAQNYTEGPLRLKLSGTPDVLKITEFYHQGAAGQINANGLVNLAGGFKWNIQAALQQFKPQFFVSGLNGELTGAINTTGQWSDRTKYLSVQNLNLYGRLNNQPVLGRGNLALSFNDAHGFVPQQFEANNLILSYANNVVHATGNAQRLQLNVNAPNLSEIYSGLRGTIKGFISLQSRPQLNAQANLVVQNLGFTNLLNVERMSVVGTLPTGNQPTRLLLQLQNARSGERQVRQAKIDLVGTRAAHVVNIEGENRLSKFSVRLAGGLNSNNDWYGQIQNGLFNSKRTQLKQNQAASLIYLYNKSQLSITAHCWISQNNTQNQICLDQPLLASKAQGAISVAIKNIELGDFQAFMPSGLALTGKVNGYTHLSWLNNQPMQLDTQLITQNGSIALSNDDEDAEDLTQSDNTTTALKYNQVRIIAKTLPQGLSLKVNADTPLLGTGYLNVLVGTQSQNKSLSGDIVLDEVKLNILKPFISDVRVLDGKLSAAGKLNGTLSAPLFNGEIRLRDGRLAMISVPVDLRNIQLQSSIRGNQATLLGGFNSGRGVGKITGNANWSGSPHIQLSVIGQELLVAQPPTISASVSPNIDIDIRPNIRQLTVSGKVDVPRAVISMPESSANVVNTSSDVRVVRSSDDQLALLAAARPWNIRANIAINLGNQVIFRGFNSVIPLVGRLNLSQRGTEIAMQGTGAIGVSRQVKIEAYGQSLDLNRAIARFNGELSNPALDIDATKDVDNNTIGLRITGVATRPNIQIYNDAGLSEQEALNALITGRISSGSSSVNNTEGFKSDVNNTLAAAGISMGLGGTRALTNQIGRSFGLSGLALDAQGSGNDTQVSVTGYITPDLYLRYGVGIFTPVNKLTLRYQVNRRLYMEASSSVERAVDLFYNWRF</sequence>
<evidence type="ECO:0000256" key="2">
    <source>
        <dbReference type="ARBA" id="ARBA00022692"/>
    </source>
</evidence>
<evidence type="ECO:0000256" key="5">
    <source>
        <dbReference type="SAM" id="Phobius"/>
    </source>
</evidence>
<protein>
    <recommendedName>
        <fullName evidence="6">Translocation and assembly module TamB C-terminal domain-containing protein</fullName>
    </recommendedName>
</protein>
<dbReference type="Pfam" id="PF04357">
    <property type="entry name" value="TamB"/>
    <property type="match status" value="1"/>
</dbReference>
<feature type="transmembrane region" description="Helical" evidence="5">
    <location>
        <begin position="21"/>
        <end position="44"/>
    </location>
</feature>
<keyword evidence="3 5" id="KW-1133">Transmembrane helix</keyword>
<dbReference type="EMBL" id="MKKK01000019">
    <property type="protein sequence ID" value="OEY96421.1"/>
    <property type="molecule type" value="Genomic_DNA"/>
</dbReference>
<evidence type="ECO:0000313" key="7">
    <source>
        <dbReference type="EMBL" id="OEY96421.1"/>
    </source>
</evidence>
<dbReference type="PANTHER" id="PTHR36985:SF1">
    <property type="entry name" value="TRANSLOCATION AND ASSEMBLY MODULE SUBUNIT TAMB"/>
    <property type="match status" value="1"/>
</dbReference>
<evidence type="ECO:0000256" key="3">
    <source>
        <dbReference type="ARBA" id="ARBA00022989"/>
    </source>
</evidence>
<reference evidence="7 8" key="1">
    <citation type="submission" date="2016-09" db="EMBL/GenBank/DDBJ databases">
        <authorList>
            <person name="Capua I."/>
            <person name="De Benedictis P."/>
            <person name="Joannis T."/>
            <person name="Lombin L.H."/>
            <person name="Cattoli G."/>
        </authorList>
    </citation>
    <scope>NUCLEOTIDE SEQUENCE [LARGE SCALE GENOMIC DNA]</scope>
    <source>
        <strain evidence="7 8">ANC 4671</strain>
    </source>
</reference>
<name>A0A1E7RAU1_9GAMM</name>
<comment type="subcellular location">
    <subcellularLocation>
        <location evidence="1">Membrane</location>
        <topology evidence="1">Single-pass membrane protein</topology>
    </subcellularLocation>
</comment>
<dbReference type="GO" id="GO:0005886">
    <property type="term" value="C:plasma membrane"/>
    <property type="evidence" value="ECO:0007669"/>
    <property type="project" value="InterPro"/>
</dbReference>
<dbReference type="Proteomes" id="UP000185895">
    <property type="component" value="Unassembled WGS sequence"/>
</dbReference>
<keyword evidence="8" id="KW-1185">Reference proteome</keyword>
<dbReference type="RefSeq" id="WP_070069701.1">
    <property type="nucleotide sequence ID" value="NZ_MKKK01000019.1"/>
</dbReference>
<dbReference type="STRING" id="1262585.BJI46_12020"/>
<dbReference type="InterPro" id="IPR007452">
    <property type="entry name" value="TamB_C"/>
</dbReference>
<keyword evidence="2 5" id="KW-0812">Transmembrane</keyword>
<evidence type="ECO:0000259" key="6">
    <source>
        <dbReference type="Pfam" id="PF04357"/>
    </source>
</evidence>
<evidence type="ECO:0000256" key="1">
    <source>
        <dbReference type="ARBA" id="ARBA00004167"/>
    </source>
</evidence>
<dbReference type="GO" id="GO:0009306">
    <property type="term" value="P:protein secretion"/>
    <property type="evidence" value="ECO:0007669"/>
    <property type="project" value="InterPro"/>
</dbReference>
<dbReference type="PANTHER" id="PTHR36985">
    <property type="entry name" value="TRANSLOCATION AND ASSEMBLY MODULE SUBUNIT TAMB"/>
    <property type="match status" value="1"/>
</dbReference>
<gene>
    <name evidence="7" type="ORF">BJI46_12020</name>
</gene>
<proteinExistence type="predicted"/>
<feature type="domain" description="Translocation and assembly module TamB C-terminal" evidence="6">
    <location>
        <begin position="1161"/>
        <end position="1508"/>
    </location>
</feature>
<accession>A0A1E7RAU1</accession>
<dbReference type="GO" id="GO:0097347">
    <property type="term" value="C:TAM protein secretion complex"/>
    <property type="evidence" value="ECO:0007669"/>
    <property type="project" value="TreeGrafter"/>
</dbReference>